<dbReference type="GO" id="GO:0005975">
    <property type="term" value="P:carbohydrate metabolic process"/>
    <property type="evidence" value="ECO:0007669"/>
    <property type="project" value="UniProtKB-ARBA"/>
</dbReference>
<dbReference type="InterPro" id="IPR013320">
    <property type="entry name" value="ConA-like_dom_sf"/>
</dbReference>
<dbReference type="PANTHER" id="PTHR19277:SF125">
    <property type="entry name" value="B6"/>
    <property type="match status" value="1"/>
</dbReference>
<gene>
    <name evidence="7" type="ORF">EHW67_00925</name>
</gene>
<keyword evidence="5" id="KW-1015">Disulfide bond</keyword>
<organism evidence="7 8">
    <name type="scientific">Arenibacter aquaticus</name>
    <dbReference type="NCBI Taxonomy" id="2489054"/>
    <lineage>
        <taxon>Bacteria</taxon>
        <taxon>Pseudomonadati</taxon>
        <taxon>Bacteroidota</taxon>
        <taxon>Flavobacteriia</taxon>
        <taxon>Flavobacteriales</taxon>
        <taxon>Flavobacteriaceae</taxon>
        <taxon>Arenibacter</taxon>
    </lineage>
</organism>
<dbReference type="Pfam" id="PF13385">
    <property type="entry name" value="Laminin_G_3"/>
    <property type="match status" value="2"/>
</dbReference>
<dbReference type="GO" id="GO:0004553">
    <property type="term" value="F:hydrolase activity, hydrolyzing O-glycosyl compounds"/>
    <property type="evidence" value="ECO:0007669"/>
    <property type="project" value="UniProtKB-ARBA"/>
</dbReference>
<comment type="caution">
    <text evidence="7">The sequence shown here is derived from an EMBL/GenBank/DDBJ whole genome shotgun (WGS) entry which is preliminary data.</text>
</comment>
<evidence type="ECO:0000313" key="7">
    <source>
        <dbReference type="EMBL" id="RTE55161.1"/>
    </source>
</evidence>
<evidence type="ECO:0000256" key="3">
    <source>
        <dbReference type="ARBA" id="ARBA00022729"/>
    </source>
</evidence>
<evidence type="ECO:0000256" key="1">
    <source>
        <dbReference type="ARBA" id="ARBA00001913"/>
    </source>
</evidence>
<dbReference type="OrthoDB" id="1391570at2"/>
<evidence type="ECO:0000256" key="2">
    <source>
        <dbReference type="ARBA" id="ARBA00022723"/>
    </source>
</evidence>
<dbReference type="InterPro" id="IPR006558">
    <property type="entry name" value="LamG-like"/>
</dbReference>
<keyword evidence="4" id="KW-0106">Calcium</keyword>
<keyword evidence="2" id="KW-0479">Metal-binding</keyword>
<dbReference type="PANTHER" id="PTHR19277">
    <property type="entry name" value="PENTRAXIN"/>
    <property type="match status" value="1"/>
</dbReference>
<keyword evidence="3" id="KW-0732">Signal</keyword>
<dbReference type="Proteomes" id="UP000267585">
    <property type="component" value="Unassembled WGS sequence"/>
</dbReference>
<dbReference type="RefSeq" id="WP_126160464.1">
    <property type="nucleotide sequence ID" value="NZ_RQPJ01000001.1"/>
</dbReference>
<keyword evidence="8" id="KW-1185">Reference proteome</keyword>
<accession>A0A3S0C9J9</accession>
<dbReference type="InterPro" id="IPR051360">
    <property type="entry name" value="Neuronal_Pentraxin_Related"/>
</dbReference>
<dbReference type="EMBL" id="RQPJ01000001">
    <property type="protein sequence ID" value="RTE55161.1"/>
    <property type="molecule type" value="Genomic_DNA"/>
</dbReference>
<evidence type="ECO:0000256" key="5">
    <source>
        <dbReference type="ARBA" id="ARBA00023157"/>
    </source>
</evidence>
<protein>
    <submittedName>
        <fullName evidence="7">LamG domain-containing protein</fullName>
    </submittedName>
</protein>
<evidence type="ECO:0000256" key="4">
    <source>
        <dbReference type="ARBA" id="ARBA00022837"/>
    </source>
</evidence>
<comment type="cofactor">
    <cofactor evidence="1">
        <name>Ca(2+)</name>
        <dbReference type="ChEBI" id="CHEBI:29108"/>
    </cofactor>
</comment>
<dbReference type="AlphaFoldDB" id="A0A3S0C9J9"/>
<evidence type="ECO:0000313" key="8">
    <source>
        <dbReference type="Proteomes" id="UP000267585"/>
    </source>
</evidence>
<dbReference type="PROSITE" id="PS51257">
    <property type="entry name" value="PROKAR_LIPOPROTEIN"/>
    <property type="match status" value="1"/>
</dbReference>
<name>A0A3S0C9J9_9FLAO</name>
<proteinExistence type="predicted"/>
<feature type="domain" description="LamG-like jellyroll fold" evidence="6">
    <location>
        <begin position="232"/>
        <end position="368"/>
    </location>
</feature>
<dbReference type="Gene3D" id="2.60.120.200">
    <property type="match status" value="2"/>
</dbReference>
<reference evidence="7 8" key="1">
    <citation type="submission" date="2018-11" db="EMBL/GenBank/DDBJ databases">
        <title>Arenibacter aquaticus sp.nov., a marine bacterium isolated from surface seawater in the South China Sea.</title>
        <authorList>
            <person name="Guo J."/>
            <person name="Sun J."/>
        </authorList>
    </citation>
    <scope>NUCLEOTIDE SEQUENCE [LARGE SCALE GENOMIC DNA]</scope>
    <source>
        <strain evidence="7 8">GUO666</strain>
    </source>
</reference>
<dbReference type="SMART" id="SM00560">
    <property type="entry name" value="LamGL"/>
    <property type="match status" value="1"/>
</dbReference>
<evidence type="ECO:0000259" key="6">
    <source>
        <dbReference type="SMART" id="SM00560"/>
    </source>
</evidence>
<dbReference type="SUPFAM" id="SSF49899">
    <property type="entry name" value="Concanavalin A-like lectins/glucanases"/>
    <property type="match status" value="2"/>
</dbReference>
<sequence>MKKIYRSSSLRIIVLCFLGTVLTFLQGCTVDRGDGWADERYLEDFEFYVYHLNPLTGEEYTQEELAELTYNPLLKESYSEGQSIDLSVVTSKMPSEIKVLSGKDLSVLGTLTTFEPYGEKFKSTSFVTGLQELGLVEIGDKMTLKFDILYGDGAIGAVNFEVKKVKFFDPNAVVDTFVYLRKSTGETTPLVIDEKVSSRITDPAYGAVVEFDGVDDQVEILDVPELGFRHNSDYSIGFWVNTTSTDSDPVMIGDQDWGSSSNPGLTIAFRGNNWRVATSDGITKADTNYDGGFNDGEWHYIVTTFDRDGNMTLYQDGASVASVSMAGIGETDSGNPLRIGQDGTGAYGQFFQGKIGEISIYDYVLSPQQVSAVSAVKTGAQLLKQDGNTLNIAVAGTGGVNARSEDGRYAFDFDGVDDYATLEDSELAFRHTGDFSIATWVKTLASNSDPSIIGDKDWGSGGNKGFIFAYLGGSWKLNAGDGNGNRIDVNGGSIGDGEWHLLTVTFDRNGHATVYQDGEEVGNANMSALGDMNSNLPIRLAQDGTGNYGNWFQGIVANSMIFDYALTAEEVETLYTE</sequence>
<dbReference type="GO" id="GO:0046872">
    <property type="term" value="F:metal ion binding"/>
    <property type="evidence" value="ECO:0007669"/>
    <property type="project" value="UniProtKB-KW"/>
</dbReference>